<keyword evidence="1" id="KW-0812">Transmembrane</keyword>
<evidence type="ECO:0000313" key="3">
    <source>
        <dbReference type="Proteomes" id="UP000324222"/>
    </source>
</evidence>
<protein>
    <submittedName>
        <fullName evidence="2">Uncharacterized protein</fullName>
    </submittedName>
</protein>
<organism evidence="2 3">
    <name type="scientific">Portunus trituberculatus</name>
    <name type="common">Swimming crab</name>
    <name type="synonym">Neptunus trituberculatus</name>
    <dbReference type="NCBI Taxonomy" id="210409"/>
    <lineage>
        <taxon>Eukaryota</taxon>
        <taxon>Metazoa</taxon>
        <taxon>Ecdysozoa</taxon>
        <taxon>Arthropoda</taxon>
        <taxon>Crustacea</taxon>
        <taxon>Multicrustacea</taxon>
        <taxon>Malacostraca</taxon>
        <taxon>Eumalacostraca</taxon>
        <taxon>Eucarida</taxon>
        <taxon>Decapoda</taxon>
        <taxon>Pleocyemata</taxon>
        <taxon>Brachyura</taxon>
        <taxon>Eubrachyura</taxon>
        <taxon>Portunoidea</taxon>
        <taxon>Portunidae</taxon>
        <taxon>Portuninae</taxon>
        <taxon>Portunus</taxon>
    </lineage>
</organism>
<evidence type="ECO:0000313" key="2">
    <source>
        <dbReference type="EMBL" id="MPC51304.1"/>
    </source>
</evidence>
<keyword evidence="1" id="KW-0472">Membrane</keyword>
<evidence type="ECO:0000256" key="1">
    <source>
        <dbReference type="SAM" id="Phobius"/>
    </source>
</evidence>
<feature type="transmembrane region" description="Helical" evidence="1">
    <location>
        <begin position="37"/>
        <end position="60"/>
    </location>
</feature>
<comment type="caution">
    <text evidence="2">The sequence shown here is derived from an EMBL/GenBank/DDBJ whole genome shotgun (WGS) entry which is preliminary data.</text>
</comment>
<reference evidence="2 3" key="1">
    <citation type="submission" date="2019-05" db="EMBL/GenBank/DDBJ databases">
        <title>Another draft genome of Portunus trituberculatus and its Hox gene families provides insights of decapod evolution.</title>
        <authorList>
            <person name="Jeong J.-H."/>
            <person name="Song I."/>
            <person name="Kim S."/>
            <person name="Choi T."/>
            <person name="Kim D."/>
            <person name="Ryu S."/>
            <person name="Kim W."/>
        </authorList>
    </citation>
    <scope>NUCLEOTIDE SEQUENCE [LARGE SCALE GENOMIC DNA]</scope>
    <source>
        <tissue evidence="2">Muscle</tissue>
    </source>
</reference>
<gene>
    <name evidence="2" type="ORF">E2C01_045149</name>
</gene>
<keyword evidence="1" id="KW-1133">Transmembrane helix</keyword>
<accession>A0A5B7G497</accession>
<keyword evidence="3" id="KW-1185">Reference proteome</keyword>
<name>A0A5B7G497_PORTR</name>
<dbReference type="AlphaFoldDB" id="A0A5B7G497"/>
<proteinExistence type="predicted"/>
<sequence>MYGLDCNGDRMMVIVTRHAGDGTAASNRKLKMVMEVILSYPACIMVKMMAIITVLVLGMIKAKMMTQPEYSTEPKRCVVSVPRSMALQ</sequence>
<dbReference type="Proteomes" id="UP000324222">
    <property type="component" value="Unassembled WGS sequence"/>
</dbReference>
<dbReference type="EMBL" id="VSRR010010086">
    <property type="protein sequence ID" value="MPC51304.1"/>
    <property type="molecule type" value="Genomic_DNA"/>
</dbReference>